<evidence type="ECO:0000313" key="2">
    <source>
        <dbReference type="Proteomes" id="UP000037136"/>
    </source>
</evidence>
<accession>A0A2A9P275</accession>
<proteinExistence type="predicted"/>
<protein>
    <submittedName>
        <fullName evidence="1">Uncharacterized protein</fullName>
    </submittedName>
</protein>
<dbReference type="AlphaFoldDB" id="A0A2A9P275"/>
<evidence type="ECO:0000313" key="1">
    <source>
        <dbReference type="EMBL" id="PFH55274.1"/>
    </source>
</evidence>
<dbReference type="Proteomes" id="UP000037136">
    <property type="component" value="Unassembled WGS sequence"/>
</dbReference>
<comment type="caution">
    <text evidence="1">The sequence shown here is derived from an EMBL/GenBank/DDBJ whole genome shotgun (WGS) entry which is preliminary data.</text>
</comment>
<reference evidence="1 2" key="1">
    <citation type="journal article" date="2015" name="BMC Genomics">
        <title>Gene expression during zombie ant biting behavior reflects the complexity underlying fungal parasitic behavioral manipulation.</title>
        <authorList>
            <person name="de Bekker C."/>
            <person name="Ohm R.A."/>
            <person name="Loreto R.G."/>
            <person name="Sebastian A."/>
            <person name="Albert I."/>
            <person name="Merrow M."/>
            <person name="Brachmann A."/>
            <person name="Hughes D.P."/>
        </authorList>
    </citation>
    <scope>NUCLEOTIDE SEQUENCE [LARGE SCALE GENOMIC DNA]</scope>
    <source>
        <strain evidence="1 2">SC16a</strain>
    </source>
</reference>
<dbReference type="EMBL" id="LAZP02001038">
    <property type="protein sequence ID" value="PFH55274.1"/>
    <property type="molecule type" value="Genomic_DNA"/>
</dbReference>
<gene>
    <name evidence="1" type="ORF">XA68_10206</name>
</gene>
<sequence>MQPTTPTSGHLSTRKGYLSSLGRLRKRRLLSALSSIMTPPGSRDGLGWNVWPPRRAFQPAWNNMVAPLPPGHLHGALYALGFVETPFPRVLVLVLEPCGVLTALLAASPRALHLQSLVTSPARMA</sequence>
<name>A0A2A9P275_OPHUN</name>
<reference evidence="1 2" key="2">
    <citation type="journal article" date="2017" name="Sci. Rep.">
        <title>Ant-infecting Ophiocordyceps genomes reveal a high diversity of potential behavioral manipulation genes and a possible major role for enterotoxins.</title>
        <authorList>
            <person name="de Bekker C."/>
            <person name="Ohm R.A."/>
            <person name="Evans H.C."/>
            <person name="Brachmann A."/>
            <person name="Hughes D.P."/>
        </authorList>
    </citation>
    <scope>NUCLEOTIDE SEQUENCE [LARGE SCALE GENOMIC DNA]</scope>
    <source>
        <strain evidence="1 2">SC16a</strain>
    </source>
</reference>
<organism evidence="1 2">
    <name type="scientific">Ophiocordyceps unilateralis</name>
    <name type="common">Zombie-ant fungus</name>
    <name type="synonym">Torrubia unilateralis</name>
    <dbReference type="NCBI Taxonomy" id="268505"/>
    <lineage>
        <taxon>Eukaryota</taxon>
        <taxon>Fungi</taxon>
        <taxon>Dikarya</taxon>
        <taxon>Ascomycota</taxon>
        <taxon>Pezizomycotina</taxon>
        <taxon>Sordariomycetes</taxon>
        <taxon>Hypocreomycetidae</taxon>
        <taxon>Hypocreales</taxon>
        <taxon>Ophiocordycipitaceae</taxon>
        <taxon>Ophiocordyceps</taxon>
    </lineage>
</organism>
<keyword evidence="2" id="KW-1185">Reference proteome</keyword>